<reference evidence="4 5" key="1">
    <citation type="submission" date="2023-09" db="EMBL/GenBank/DDBJ databases">
        <authorList>
            <person name="Rey-Velasco X."/>
        </authorList>
    </citation>
    <scope>NUCLEOTIDE SEQUENCE [LARGE SCALE GENOMIC DNA]</scope>
    <source>
        <strain evidence="4 5">W311</strain>
    </source>
</reference>
<dbReference type="InterPro" id="IPR008397">
    <property type="entry name" value="Alginate_lyase_dom"/>
</dbReference>
<dbReference type="GO" id="GO:0016829">
    <property type="term" value="F:lyase activity"/>
    <property type="evidence" value="ECO:0007669"/>
    <property type="project" value="UniProtKB-KW"/>
</dbReference>
<dbReference type="RefSeq" id="WP_313915445.1">
    <property type="nucleotide sequence ID" value="NZ_CP135076.1"/>
</dbReference>
<evidence type="ECO:0000313" key="4">
    <source>
        <dbReference type="EMBL" id="WNO53720.1"/>
    </source>
</evidence>
<dbReference type="Pfam" id="PF05426">
    <property type="entry name" value="Alginate_lyase"/>
    <property type="match status" value="1"/>
</dbReference>
<keyword evidence="1" id="KW-0732">Signal</keyword>
<evidence type="ECO:0000256" key="1">
    <source>
        <dbReference type="ARBA" id="ARBA00022729"/>
    </source>
</evidence>
<organism evidence="4 5">
    <name type="scientific">Stakelama saccharophila</name>
    <dbReference type="NCBI Taxonomy" id="3075605"/>
    <lineage>
        <taxon>Bacteria</taxon>
        <taxon>Pseudomonadati</taxon>
        <taxon>Pseudomonadota</taxon>
        <taxon>Alphaproteobacteria</taxon>
        <taxon>Sphingomonadales</taxon>
        <taxon>Sphingomonadaceae</taxon>
        <taxon>Stakelama</taxon>
    </lineage>
</organism>
<evidence type="ECO:0000259" key="3">
    <source>
        <dbReference type="Pfam" id="PF05426"/>
    </source>
</evidence>
<dbReference type="Gene3D" id="1.50.10.100">
    <property type="entry name" value="Chondroitin AC/alginate lyase"/>
    <property type="match status" value="1"/>
</dbReference>
<dbReference type="EMBL" id="CP135076">
    <property type="protein sequence ID" value="WNO53720.1"/>
    <property type="molecule type" value="Genomic_DNA"/>
</dbReference>
<sequence length="417" mass="46609">MSGPSLPPTAAFMPHDGQAVCHGSDGYGTAGGRARTFLWRPEWLAAEKASVAADPAKAAALRRAADAALRRGPYSVTDKTKTPASGDTHDYYSIGPYWWPDKTRPGGEPYIRRDGRINPERGTEAFDLTRFQALSDDVRVLALAYHYLGDRKYADHAAKLLRVWFVDPETRMNPNYDYAQAIPGRTAGRAEGVIDASRYVPVVEGIGLIGPANVLSKHDHAAIEGWFRQFVTWMATSASGRTERNKKNNHAIYYDMLLTQFALFADMDAVARHVAADFPRRRLATQIDTEGKMPEELTRTRSWHYAHWALTAALEEATLAECVGVDLWSWRAKDGRGLADALEWLAPYQGNVADWPYKDIDIADPARAGRVAREGREPFRLAAWGYRDARWEALADKEPVAISVNDDYWLPPFEAEE</sequence>
<dbReference type="Proteomes" id="UP001302249">
    <property type="component" value="Chromosome"/>
</dbReference>
<gene>
    <name evidence="4" type="ORF">RPR59_00165</name>
</gene>
<keyword evidence="2 4" id="KW-0456">Lyase</keyword>
<accession>A0ABZ0B8H1</accession>
<evidence type="ECO:0000313" key="5">
    <source>
        <dbReference type="Proteomes" id="UP001302249"/>
    </source>
</evidence>
<keyword evidence="5" id="KW-1185">Reference proteome</keyword>
<name>A0ABZ0B8H1_9SPHN</name>
<feature type="domain" description="Alginate lyase" evidence="3">
    <location>
        <begin position="75"/>
        <end position="355"/>
    </location>
</feature>
<proteinExistence type="predicted"/>
<dbReference type="InterPro" id="IPR008929">
    <property type="entry name" value="Chondroitin_lyas"/>
</dbReference>
<protein>
    <submittedName>
        <fullName evidence="4">Alginate lyase family protein</fullName>
    </submittedName>
</protein>
<evidence type="ECO:0000256" key="2">
    <source>
        <dbReference type="ARBA" id="ARBA00023239"/>
    </source>
</evidence>
<dbReference type="SUPFAM" id="SSF48230">
    <property type="entry name" value="Chondroitin AC/alginate lyase"/>
    <property type="match status" value="1"/>
</dbReference>